<name>A0A1V9Y3W9_9STRA</name>
<organism evidence="1 2">
    <name type="scientific">Thraustotheca clavata</name>
    <dbReference type="NCBI Taxonomy" id="74557"/>
    <lineage>
        <taxon>Eukaryota</taxon>
        <taxon>Sar</taxon>
        <taxon>Stramenopiles</taxon>
        <taxon>Oomycota</taxon>
        <taxon>Saprolegniomycetes</taxon>
        <taxon>Saprolegniales</taxon>
        <taxon>Achlyaceae</taxon>
        <taxon>Thraustotheca</taxon>
    </lineage>
</organism>
<dbReference type="EMBL" id="JNBS01005315">
    <property type="protein sequence ID" value="OQR80439.1"/>
    <property type="molecule type" value="Genomic_DNA"/>
</dbReference>
<comment type="caution">
    <text evidence="1">The sequence shown here is derived from an EMBL/GenBank/DDBJ whole genome shotgun (WGS) entry which is preliminary data.</text>
</comment>
<keyword evidence="2" id="KW-1185">Reference proteome</keyword>
<protein>
    <submittedName>
        <fullName evidence="1">Uncharacterized protein</fullName>
    </submittedName>
</protein>
<accession>A0A1V9Y3W9</accession>
<evidence type="ECO:0000313" key="1">
    <source>
        <dbReference type="EMBL" id="OQR80439.1"/>
    </source>
</evidence>
<evidence type="ECO:0000313" key="2">
    <source>
        <dbReference type="Proteomes" id="UP000243217"/>
    </source>
</evidence>
<sequence length="125" mass="14189">MNGQLDDSGQIVLPNYLESFDDSRQLVPPNYIEWFDDSADIHIIDYGRSGTTPNSTLPLGVPVFDDFRTITIEVGVSQYWGMEQGQLDHKAILIWSKMPGVKYVLCVHYDPDVGTAEYKLYNTQI</sequence>
<dbReference type="OrthoDB" id="96709at2759"/>
<proteinExistence type="predicted"/>
<dbReference type="AlphaFoldDB" id="A0A1V9Y3W9"/>
<gene>
    <name evidence="1" type="ORF">THRCLA_23487</name>
</gene>
<dbReference type="Proteomes" id="UP000243217">
    <property type="component" value="Unassembled WGS sequence"/>
</dbReference>
<reference evidence="1 2" key="1">
    <citation type="journal article" date="2014" name="Genome Biol. Evol.">
        <title>The secreted proteins of Achlya hypogyna and Thraustotheca clavata identify the ancestral oomycete secretome and reveal gene acquisitions by horizontal gene transfer.</title>
        <authorList>
            <person name="Misner I."/>
            <person name="Blouin N."/>
            <person name="Leonard G."/>
            <person name="Richards T.A."/>
            <person name="Lane C.E."/>
        </authorList>
    </citation>
    <scope>NUCLEOTIDE SEQUENCE [LARGE SCALE GENOMIC DNA]</scope>
    <source>
        <strain evidence="1 2">ATCC 34112</strain>
    </source>
</reference>